<dbReference type="PATRIC" id="fig|1221538.3.peg.279"/>
<evidence type="ECO:0000313" key="2">
    <source>
        <dbReference type="Proteomes" id="UP000019474"/>
    </source>
</evidence>
<accession>W9EFF6</accession>
<reference evidence="1 2" key="1">
    <citation type="submission" date="2012-08" db="EMBL/GenBank/DDBJ databases">
        <title>Genome sequencing of Lactobacillus florum 8D.</title>
        <authorList>
            <person name="Kim E.B."/>
            <person name="Marco M.L."/>
        </authorList>
    </citation>
    <scope>NUCLEOTIDE SEQUENCE [LARGE SCALE GENOMIC DNA]</scope>
    <source>
        <strain evidence="1 2">8D</strain>
    </source>
</reference>
<proteinExistence type="predicted"/>
<protein>
    <submittedName>
        <fullName evidence="1">Uncharacterized protein</fullName>
    </submittedName>
</protein>
<evidence type="ECO:0000313" key="1">
    <source>
        <dbReference type="EMBL" id="ETO40812.1"/>
    </source>
</evidence>
<dbReference type="AlphaFoldDB" id="W9EFF6"/>
<keyword evidence="2" id="KW-1185">Reference proteome</keyword>
<dbReference type="EMBL" id="ALXG01000013">
    <property type="protein sequence ID" value="ETO40812.1"/>
    <property type="molecule type" value="Genomic_DNA"/>
</dbReference>
<gene>
    <name evidence="1" type="ORF">B808_271</name>
</gene>
<name>W9EFF6_9LACO</name>
<comment type="caution">
    <text evidence="1">The sequence shown here is derived from an EMBL/GenBank/DDBJ whole genome shotgun (WGS) entry which is preliminary data.</text>
</comment>
<sequence length="48" mass="5464">MAVYKTISKYNLKASEKNALLAKEAEELNKLARFKGNSNRQRTGFSFP</sequence>
<organism evidence="1 2">
    <name type="scientific">Fructilactobacillus florum 8D</name>
    <dbReference type="NCBI Taxonomy" id="1221538"/>
    <lineage>
        <taxon>Bacteria</taxon>
        <taxon>Bacillati</taxon>
        <taxon>Bacillota</taxon>
        <taxon>Bacilli</taxon>
        <taxon>Lactobacillales</taxon>
        <taxon>Lactobacillaceae</taxon>
        <taxon>Fructilactobacillus</taxon>
    </lineage>
</organism>
<dbReference type="Proteomes" id="UP000019474">
    <property type="component" value="Unassembled WGS sequence"/>
</dbReference>